<dbReference type="EMBL" id="AHMY02000025">
    <property type="protein sequence ID" value="EKO16497.1"/>
    <property type="molecule type" value="Genomic_DNA"/>
</dbReference>
<organism evidence="2 3">
    <name type="scientific">Leptospira kirschneri str. H1</name>
    <dbReference type="NCBI Taxonomy" id="1049966"/>
    <lineage>
        <taxon>Bacteria</taxon>
        <taxon>Pseudomonadati</taxon>
        <taxon>Spirochaetota</taxon>
        <taxon>Spirochaetia</taxon>
        <taxon>Leptospirales</taxon>
        <taxon>Leptospiraceae</taxon>
        <taxon>Leptospira</taxon>
    </lineage>
</organism>
<feature type="domain" description="Methyltransferase" evidence="1">
    <location>
        <begin position="45"/>
        <end position="138"/>
    </location>
</feature>
<reference evidence="2 3" key="1">
    <citation type="submission" date="2012-10" db="EMBL/GenBank/DDBJ databases">
        <authorList>
            <person name="Harkins D.M."/>
            <person name="Durkin A.S."/>
            <person name="Brinkac L.M."/>
            <person name="Selengut J.D."/>
            <person name="Sanka R."/>
            <person name="DePew J."/>
            <person name="Purushe J."/>
            <person name="Peacock S.J."/>
            <person name="Thaipadungpanit J."/>
            <person name="Wuthiekanun V.W."/>
            <person name="Day N.P."/>
            <person name="Vinetz J.M."/>
            <person name="Sutton G.G."/>
            <person name="Nelson W.C."/>
            <person name="Fouts D.E."/>
        </authorList>
    </citation>
    <scope>NUCLEOTIDE SEQUENCE [LARGE SCALE GENOMIC DNA]</scope>
    <source>
        <strain evidence="2 3">H1</strain>
    </source>
</reference>
<dbReference type="GO" id="GO:0008168">
    <property type="term" value="F:methyltransferase activity"/>
    <property type="evidence" value="ECO:0007669"/>
    <property type="project" value="UniProtKB-KW"/>
</dbReference>
<name>A0A0E2BH11_9LEPT</name>
<dbReference type="PANTHER" id="PTHR43591">
    <property type="entry name" value="METHYLTRANSFERASE"/>
    <property type="match status" value="1"/>
</dbReference>
<dbReference type="RefSeq" id="WP_004764932.1">
    <property type="nucleotide sequence ID" value="NZ_AHMY02000025.1"/>
</dbReference>
<dbReference type="SUPFAM" id="SSF53335">
    <property type="entry name" value="S-adenosyl-L-methionine-dependent methyltransferases"/>
    <property type="match status" value="1"/>
</dbReference>
<gene>
    <name evidence="2" type="ORF">LEP1GSC081_2952</name>
</gene>
<proteinExistence type="predicted"/>
<dbReference type="PANTHER" id="PTHR43591:SF57">
    <property type="entry name" value="METHYLTRANSFERASE DOMAIN-CONTAINING PROTEIN-RELATED"/>
    <property type="match status" value="1"/>
</dbReference>
<dbReference type="CDD" id="cd02440">
    <property type="entry name" value="AdoMet_MTases"/>
    <property type="match status" value="1"/>
</dbReference>
<dbReference type="Pfam" id="PF13649">
    <property type="entry name" value="Methyltransf_25"/>
    <property type="match status" value="1"/>
</dbReference>
<dbReference type="AlphaFoldDB" id="A0A0E2BH11"/>
<dbReference type="InterPro" id="IPR029063">
    <property type="entry name" value="SAM-dependent_MTases_sf"/>
</dbReference>
<dbReference type="InterPro" id="IPR041698">
    <property type="entry name" value="Methyltransf_25"/>
</dbReference>
<dbReference type="Gene3D" id="3.40.50.150">
    <property type="entry name" value="Vaccinia Virus protein VP39"/>
    <property type="match status" value="1"/>
</dbReference>
<evidence type="ECO:0000313" key="2">
    <source>
        <dbReference type="EMBL" id="EKO16497.1"/>
    </source>
</evidence>
<keyword evidence="2" id="KW-0489">Methyltransferase</keyword>
<dbReference type="GO" id="GO:0032259">
    <property type="term" value="P:methylation"/>
    <property type="evidence" value="ECO:0007669"/>
    <property type="project" value="UniProtKB-KW"/>
</dbReference>
<protein>
    <submittedName>
        <fullName evidence="2">Methyltransferase domain protein</fullName>
    </submittedName>
</protein>
<keyword evidence="2" id="KW-0808">Transferase</keyword>
<evidence type="ECO:0000313" key="3">
    <source>
        <dbReference type="Proteomes" id="UP000006253"/>
    </source>
</evidence>
<accession>A0A0E2BH11</accession>
<dbReference type="Proteomes" id="UP000006253">
    <property type="component" value="Unassembled WGS sequence"/>
</dbReference>
<evidence type="ECO:0000259" key="1">
    <source>
        <dbReference type="Pfam" id="PF13649"/>
    </source>
</evidence>
<sequence length="270" mass="30241">MFNPLSSVEPWSLVAEGYTKSTKQFLEGYALKAIELMGLKSDCVVLDVAAGPGTLSIPLAKNVKEVYAIDFSIPMLEQLKNGIKEANVQNVFTYVMDGQKLEFENDRFDAAFSMFGLMFFPDKLLGLKEIHRVLKPKGKIAVSSWAPISNSTLMQCLFGALRKANPEIPSPQTNVESFENPDFIRDHFRSSGFKEIEIVSFSNSIKVENIQGFLNMMIEGSAPIQLMKSKLEESVWKEKEKIMFDYLSEQLALLPISLSSEAFITIAKKS</sequence>
<comment type="caution">
    <text evidence="2">The sequence shown here is derived from an EMBL/GenBank/DDBJ whole genome shotgun (WGS) entry which is preliminary data.</text>
</comment>